<organism evidence="2 3">
    <name type="scientific">Mycena belliarum</name>
    <dbReference type="NCBI Taxonomy" id="1033014"/>
    <lineage>
        <taxon>Eukaryota</taxon>
        <taxon>Fungi</taxon>
        <taxon>Dikarya</taxon>
        <taxon>Basidiomycota</taxon>
        <taxon>Agaricomycotina</taxon>
        <taxon>Agaricomycetes</taxon>
        <taxon>Agaricomycetidae</taxon>
        <taxon>Agaricales</taxon>
        <taxon>Marasmiineae</taxon>
        <taxon>Mycenaceae</taxon>
        <taxon>Mycena</taxon>
    </lineage>
</organism>
<accession>A0AAD6UC62</accession>
<comment type="caution">
    <text evidence="2">The sequence shown here is derived from an EMBL/GenBank/DDBJ whole genome shotgun (WGS) entry which is preliminary data.</text>
</comment>
<feature type="region of interest" description="Disordered" evidence="1">
    <location>
        <begin position="200"/>
        <end position="221"/>
    </location>
</feature>
<protein>
    <submittedName>
        <fullName evidence="2">Uncharacterized protein</fullName>
    </submittedName>
</protein>
<feature type="region of interest" description="Disordered" evidence="1">
    <location>
        <begin position="1"/>
        <end position="31"/>
    </location>
</feature>
<dbReference type="EMBL" id="JARJCN010000008">
    <property type="protein sequence ID" value="KAJ7098640.1"/>
    <property type="molecule type" value="Genomic_DNA"/>
</dbReference>
<evidence type="ECO:0000256" key="1">
    <source>
        <dbReference type="SAM" id="MobiDB-lite"/>
    </source>
</evidence>
<sequence length="356" mass="37660">MPTPTPEKELKEKERERERAEKERERESALALKHHSLSNHSTFSLVSATSATALDVCTTMYGEGGAAEDGGVERYYEASASESPPPPARNSLTHARPSANRVKSYENPVLTATSRAVISDIHALARQLSALDVPRPVAMFCTLLRLQPPRPGFGAPLFQALRVWTEIGDLCENESFDGHRKTIVEHTLHILVLPGLHRDSHAHPRAHPSSAPSSHDSLVPSSLGLSAPTSAPFHPTAPGLGIPGTSLTLPSPLHFTLPITTRLAFNEQGRITHHRDVWDVRDVAGLVPGVALAQWVATRVAAAGLAYAARALGMGAAARAGARARAGGAEAGAGAEAGDAMERGMAGAAPHEDAVQ</sequence>
<proteinExistence type="predicted"/>
<reference evidence="2" key="1">
    <citation type="submission" date="2023-03" db="EMBL/GenBank/DDBJ databases">
        <title>Massive genome expansion in bonnet fungi (Mycena s.s.) driven by repeated elements and novel gene families across ecological guilds.</title>
        <authorList>
            <consortium name="Lawrence Berkeley National Laboratory"/>
            <person name="Harder C.B."/>
            <person name="Miyauchi S."/>
            <person name="Viragh M."/>
            <person name="Kuo A."/>
            <person name="Thoen E."/>
            <person name="Andreopoulos B."/>
            <person name="Lu D."/>
            <person name="Skrede I."/>
            <person name="Drula E."/>
            <person name="Henrissat B."/>
            <person name="Morin E."/>
            <person name="Kohler A."/>
            <person name="Barry K."/>
            <person name="LaButti K."/>
            <person name="Morin E."/>
            <person name="Salamov A."/>
            <person name="Lipzen A."/>
            <person name="Mereny Z."/>
            <person name="Hegedus B."/>
            <person name="Baldrian P."/>
            <person name="Stursova M."/>
            <person name="Weitz H."/>
            <person name="Taylor A."/>
            <person name="Grigoriev I.V."/>
            <person name="Nagy L.G."/>
            <person name="Martin F."/>
            <person name="Kauserud H."/>
        </authorList>
    </citation>
    <scope>NUCLEOTIDE SEQUENCE</scope>
    <source>
        <strain evidence="2">CBHHK173m</strain>
    </source>
</reference>
<gene>
    <name evidence="2" type="ORF">B0H15DRAFT_772084</name>
</gene>
<feature type="compositionally biased region" description="Low complexity" evidence="1">
    <location>
        <begin position="207"/>
        <end position="221"/>
    </location>
</feature>
<dbReference type="Proteomes" id="UP001222325">
    <property type="component" value="Unassembled WGS sequence"/>
</dbReference>
<feature type="region of interest" description="Disordered" evidence="1">
    <location>
        <begin position="76"/>
        <end position="100"/>
    </location>
</feature>
<keyword evidence="3" id="KW-1185">Reference proteome</keyword>
<feature type="compositionally biased region" description="Basic and acidic residues" evidence="1">
    <location>
        <begin position="1"/>
        <end position="28"/>
    </location>
</feature>
<evidence type="ECO:0000313" key="2">
    <source>
        <dbReference type="EMBL" id="KAJ7098640.1"/>
    </source>
</evidence>
<name>A0AAD6UC62_9AGAR</name>
<dbReference type="AlphaFoldDB" id="A0AAD6UC62"/>
<evidence type="ECO:0000313" key="3">
    <source>
        <dbReference type="Proteomes" id="UP001222325"/>
    </source>
</evidence>